<proteinExistence type="predicted"/>
<reference evidence="1" key="1">
    <citation type="submission" date="2021-02" db="EMBL/GenBank/DDBJ databases">
        <authorList>
            <consortium name="DOE Joint Genome Institute"/>
            <person name="Ahrendt S."/>
            <person name="Looney B.P."/>
            <person name="Miyauchi S."/>
            <person name="Morin E."/>
            <person name="Drula E."/>
            <person name="Courty P.E."/>
            <person name="Chicoki N."/>
            <person name="Fauchery L."/>
            <person name="Kohler A."/>
            <person name="Kuo A."/>
            <person name="Labutti K."/>
            <person name="Pangilinan J."/>
            <person name="Lipzen A."/>
            <person name="Riley R."/>
            <person name="Andreopoulos W."/>
            <person name="He G."/>
            <person name="Johnson J."/>
            <person name="Barry K.W."/>
            <person name="Grigoriev I.V."/>
            <person name="Nagy L."/>
            <person name="Hibbett D."/>
            <person name="Henrissat B."/>
            <person name="Matheny P.B."/>
            <person name="Labbe J."/>
            <person name="Martin F."/>
        </authorList>
    </citation>
    <scope>NUCLEOTIDE SEQUENCE</scope>
    <source>
        <strain evidence="1">FP105234-sp</strain>
    </source>
</reference>
<evidence type="ECO:0000313" key="1">
    <source>
        <dbReference type="EMBL" id="KAI0046388.1"/>
    </source>
</evidence>
<organism evidence="1 2">
    <name type="scientific">Auriscalpium vulgare</name>
    <dbReference type="NCBI Taxonomy" id="40419"/>
    <lineage>
        <taxon>Eukaryota</taxon>
        <taxon>Fungi</taxon>
        <taxon>Dikarya</taxon>
        <taxon>Basidiomycota</taxon>
        <taxon>Agaricomycotina</taxon>
        <taxon>Agaricomycetes</taxon>
        <taxon>Russulales</taxon>
        <taxon>Auriscalpiaceae</taxon>
        <taxon>Auriscalpium</taxon>
    </lineage>
</organism>
<keyword evidence="2" id="KW-1185">Reference proteome</keyword>
<dbReference type="EMBL" id="MU275927">
    <property type="protein sequence ID" value="KAI0046388.1"/>
    <property type="molecule type" value="Genomic_DNA"/>
</dbReference>
<protein>
    <submittedName>
        <fullName evidence="1">Uncharacterized protein</fullName>
    </submittedName>
</protein>
<reference evidence="1" key="2">
    <citation type="journal article" date="2022" name="New Phytol.">
        <title>Evolutionary transition to the ectomycorrhizal habit in the genomes of a hyperdiverse lineage of mushroom-forming fungi.</title>
        <authorList>
            <person name="Looney B."/>
            <person name="Miyauchi S."/>
            <person name="Morin E."/>
            <person name="Drula E."/>
            <person name="Courty P.E."/>
            <person name="Kohler A."/>
            <person name="Kuo A."/>
            <person name="LaButti K."/>
            <person name="Pangilinan J."/>
            <person name="Lipzen A."/>
            <person name="Riley R."/>
            <person name="Andreopoulos W."/>
            <person name="He G."/>
            <person name="Johnson J."/>
            <person name="Nolan M."/>
            <person name="Tritt A."/>
            <person name="Barry K.W."/>
            <person name="Grigoriev I.V."/>
            <person name="Nagy L.G."/>
            <person name="Hibbett D."/>
            <person name="Henrissat B."/>
            <person name="Matheny P.B."/>
            <person name="Labbe J."/>
            <person name="Martin F.M."/>
        </authorList>
    </citation>
    <scope>NUCLEOTIDE SEQUENCE</scope>
    <source>
        <strain evidence="1">FP105234-sp</strain>
    </source>
</reference>
<dbReference type="Proteomes" id="UP000814033">
    <property type="component" value="Unassembled WGS sequence"/>
</dbReference>
<name>A0ACB8RSC1_9AGAM</name>
<accession>A0ACB8RSC1</accession>
<feature type="non-terminal residue" evidence="1">
    <location>
        <position position="810"/>
    </location>
</feature>
<sequence length="810" mass="88583">MQSMPNANLVRLKTRAVCAGHEEESDPLLRPSSPVDAEFENPPPATGEGPSSSTGRAPGKQTKGPSCTCIPPPKGEHSRNLVVCIDGTANQFSEKNTNVVELYSRLDKDKQQLTYYDSGIGTYVRDSKWSPSHWKQVASNTIDMAIAWNFKKIVLSAYQWLSENYQEGDKIFLFGFSRGAYQARVIAGMIEKVGLLHKGNNNQIPFAYELYVSTTSNQKRADTTASAQPKTKAAKNAKTTEKQEKLCARFKQTLSRPNVRVHFVGTWDTVSSIGFARGPSLPETTTGMTHVCIYRHALALDERRGKFGPEYANGGAGPPLGDDARGDVKEVWFVGSHSDIGGGNLANLELDHFGASLRWMTYEAITHGLRLSPRQGMWETFDPNLSVNQFYKFIDWLPYRRLSYKDPDSTTRRPHRGQPRQVKPGQMIHESVFESIHKGYTPLAVLPNGLPWDGDKKGKLTQMMEPDPYSSAVVTISALTADNQDAAKSLSAPNRHALTTLASTEPGRVSLRTAPGAGATLFHALVNEHSHAGDDSEHHRSNIKALAEAAIIVGPDAPTEYSGPLTRPRELVSALRTTADTAAIYKDFIQMFRQFRLCRGHTYYVNSVAFSPDGRRIVSGSADNTIRIWDAETGQPVGTPRKGHTDFVLSVAFSPDGTRVISGSSDRTVCIWDAETGQPVGTSPPWTGHTDYVLSVAFSPDGRHVVSSSHDDTIRIWDAETGQPVGPPLEGHTDDVRSVAFSPDGRHVVSGSYSSNIRIWDAETGKPVGTPLEGHSGIVWSVAFSPDGTRVVSGSSDKTIRIWDAETGQP</sequence>
<gene>
    <name evidence="1" type="ORF">FA95DRAFT_1679826</name>
</gene>
<comment type="caution">
    <text evidence="1">The sequence shown here is derived from an EMBL/GenBank/DDBJ whole genome shotgun (WGS) entry which is preliminary data.</text>
</comment>
<evidence type="ECO:0000313" key="2">
    <source>
        <dbReference type="Proteomes" id="UP000814033"/>
    </source>
</evidence>